<dbReference type="Proteomes" id="UP001516400">
    <property type="component" value="Unassembled WGS sequence"/>
</dbReference>
<sequence length="108" mass="12970">MNVNQTNDHIKSTIRTATKKVCSKIRRQKKSKFSDNSIDMMQRRRIIEKGTEEHTVLNKNMKKTIRMRTYKTKQIQEAMEENSNMKVLRSELARGRTRLTKLILYYYN</sequence>
<dbReference type="AlphaFoldDB" id="A0ABD2NTX0"/>
<proteinExistence type="predicted"/>
<evidence type="ECO:0000313" key="1">
    <source>
        <dbReference type="EMBL" id="KAL3282166.1"/>
    </source>
</evidence>
<dbReference type="EMBL" id="JABFTP020000144">
    <property type="protein sequence ID" value="KAL3282166.1"/>
    <property type="molecule type" value="Genomic_DNA"/>
</dbReference>
<evidence type="ECO:0000313" key="2">
    <source>
        <dbReference type="Proteomes" id="UP001516400"/>
    </source>
</evidence>
<keyword evidence="2" id="KW-1185">Reference proteome</keyword>
<organism evidence="1 2">
    <name type="scientific">Cryptolaemus montrouzieri</name>
    <dbReference type="NCBI Taxonomy" id="559131"/>
    <lineage>
        <taxon>Eukaryota</taxon>
        <taxon>Metazoa</taxon>
        <taxon>Ecdysozoa</taxon>
        <taxon>Arthropoda</taxon>
        <taxon>Hexapoda</taxon>
        <taxon>Insecta</taxon>
        <taxon>Pterygota</taxon>
        <taxon>Neoptera</taxon>
        <taxon>Endopterygota</taxon>
        <taxon>Coleoptera</taxon>
        <taxon>Polyphaga</taxon>
        <taxon>Cucujiformia</taxon>
        <taxon>Coccinelloidea</taxon>
        <taxon>Coccinellidae</taxon>
        <taxon>Scymninae</taxon>
        <taxon>Scymnini</taxon>
        <taxon>Cryptolaemus</taxon>
    </lineage>
</organism>
<comment type="caution">
    <text evidence="1">The sequence shown here is derived from an EMBL/GenBank/DDBJ whole genome shotgun (WGS) entry which is preliminary data.</text>
</comment>
<accession>A0ABD2NTX0</accession>
<gene>
    <name evidence="1" type="ORF">HHI36_005361</name>
</gene>
<name>A0ABD2NTX0_9CUCU</name>
<protein>
    <submittedName>
        <fullName evidence="1">Uncharacterized protein</fullName>
    </submittedName>
</protein>
<reference evidence="1 2" key="1">
    <citation type="journal article" date="2021" name="BMC Biol.">
        <title>Horizontally acquired antibacterial genes associated with adaptive radiation of ladybird beetles.</title>
        <authorList>
            <person name="Li H.S."/>
            <person name="Tang X.F."/>
            <person name="Huang Y.H."/>
            <person name="Xu Z.Y."/>
            <person name="Chen M.L."/>
            <person name="Du X.Y."/>
            <person name="Qiu B.Y."/>
            <person name="Chen P.T."/>
            <person name="Zhang W."/>
            <person name="Slipinski A."/>
            <person name="Escalona H.E."/>
            <person name="Waterhouse R.M."/>
            <person name="Zwick A."/>
            <person name="Pang H."/>
        </authorList>
    </citation>
    <scope>NUCLEOTIDE SEQUENCE [LARGE SCALE GENOMIC DNA]</scope>
    <source>
        <strain evidence="1">SYSU2018</strain>
    </source>
</reference>